<feature type="compositionally biased region" description="Basic and acidic residues" evidence="1">
    <location>
        <begin position="153"/>
        <end position="162"/>
    </location>
</feature>
<feature type="compositionally biased region" description="Basic and acidic residues" evidence="1">
    <location>
        <begin position="184"/>
        <end position="193"/>
    </location>
</feature>
<dbReference type="InterPro" id="IPR009057">
    <property type="entry name" value="Homeodomain-like_sf"/>
</dbReference>
<evidence type="ECO:0000256" key="1">
    <source>
        <dbReference type="SAM" id="MobiDB-lite"/>
    </source>
</evidence>
<feature type="compositionally biased region" description="Polar residues" evidence="1">
    <location>
        <begin position="212"/>
        <end position="224"/>
    </location>
</feature>
<feature type="compositionally biased region" description="Low complexity" evidence="1">
    <location>
        <begin position="199"/>
        <end position="211"/>
    </location>
</feature>
<proteinExistence type="predicted"/>
<gene>
    <name evidence="2" type="ORF">FWILDA_LOCUS5417</name>
</gene>
<dbReference type="SUPFAM" id="SSF46689">
    <property type="entry name" value="Homeodomain-like"/>
    <property type="match status" value="1"/>
</dbReference>
<feature type="compositionally biased region" description="Polar residues" evidence="1">
    <location>
        <begin position="165"/>
        <end position="183"/>
    </location>
</feature>
<organism evidence="2 3">
    <name type="scientific">Funneliformis geosporum</name>
    <dbReference type="NCBI Taxonomy" id="1117311"/>
    <lineage>
        <taxon>Eukaryota</taxon>
        <taxon>Fungi</taxon>
        <taxon>Fungi incertae sedis</taxon>
        <taxon>Mucoromycota</taxon>
        <taxon>Glomeromycotina</taxon>
        <taxon>Glomeromycetes</taxon>
        <taxon>Glomerales</taxon>
        <taxon>Glomeraceae</taxon>
        <taxon>Funneliformis</taxon>
    </lineage>
</organism>
<sequence>MKKTSVVTAKDDEKSIEQELENEQLTLEQQNLILQLHQDKDKEPYKQEKQIIFMDNNQQRFNPFGGKASVHNTPFDIYQFGGVVTRSYMDISAPITNAPNPPFVDALMSSTSWSTTFAEQLLPYHWEYLISDLLLRVFHSQMRSDISFKPQYERKKNQENEKLASITQQTSNQTIVKTPQPKNNEMEVRKASERIIGPNSSNTSTSKSRNSAITAGSPQHNNATINVISSPADKIRPLSKTSGNVDVNSNEHFTSRSPSEMFTWDFIQMLLKFPLDPPHATIEIMQDLIYANSSTLDGQRFADEFVKRKMRENELSEAQRERIISVYLSDTKQTVISTQLGIPTSTVNNTIKRYKETGSALPEKRPGRLKILNQRDK</sequence>
<dbReference type="Gene3D" id="1.10.10.10">
    <property type="entry name" value="Winged helix-like DNA-binding domain superfamily/Winged helix DNA-binding domain"/>
    <property type="match status" value="1"/>
</dbReference>
<comment type="caution">
    <text evidence="2">The sequence shown here is derived from an EMBL/GenBank/DDBJ whole genome shotgun (WGS) entry which is preliminary data.</text>
</comment>
<evidence type="ECO:0000313" key="3">
    <source>
        <dbReference type="Proteomes" id="UP001153678"/>
    </source>
</evidence>
<reference evidence="2" key="1">
    <citation type="submission" date="2022-08" db="EMBL/GenBank/DDBJ databases">
        <authorList>
            <person name="Kallberg Y."/>
            <person name="Tangrot J."/>
            <person name="Rosling A."/>
        </authorList>
    </citation>
    <scope>NUCLEOTIDE SEQUENCE</scope>
    <source>
        <strain evidence="2">Wild A</strain>
    </source>
</reference>
<dbReference type="AlphaFoldDB" id="A0A9W4SKY8"/>
<keyword evidence="3" id="KW-1185">Reference proteome</keyword>
<dbReference type="OrthoDB" id="2429547at2759"/>
<accession>A0A9W4SKY8</accession>
<protein>
    <submittedName>
        <fullName evidence="2">17576_t:CDS:1</fullName>
    </submittedName>
</protein>
<dbReference type="InterPro" id="IPR036388">
    <property type="entry name" value="WH-like_DNA-bd_sf"/>
</dbReference>
<dbReference type="EMBL" id="CAMKVN010000898">
    <property type="protein sequence ID" value="CAI2172116.1"/>
    <property type="molecule type" value="Genomic_DNA"/>
</dbReference>
<feature type="region of interest" description="Disordered" evidence="1">
    <location>
        <begin position="153"/>
        <end position="224"/>
    </location>
</feature>
<evidence type="ECO:0000313" key="2">
    <source>
        <dbReference type="EMBL" id="CAI2172116.1"/>
    </source>
</evidence>
<name>A0A9W4SKY8_9GLOM</name>
<dbReference type="Proteomes" id="UP001153678">
    <property type="component" value="Unassembled WGS sequence"/>
</dbReference>